<dbReference type="SUPFAM" id="SSF50370">
    <property type="entry name" value="Ricin B-like lectins"/>
    <property type="match status" value="1"/>
</dbReference>
<dbReference type="EMBL" id="CP108110">
    <property type="protein sequence ID" value="WUQ88180.1"/>
    <property type="molecule type" value="Genomic_DNA"/>
</dbReference>
<organism evidence="4 5">
    <name type="scientific">Kitasatospora purpeofusca</name>
    <dbReference type="NCBI Taxonomy" id="67352"/>
    <lineage>
        <taxon>Bacteria</taxon>
        <taxon>Bacillati</taxon>
        <taxon>Actinomycetota</taxon>
        <taxon>Actinomycetes</taxon>
        <taxon>Kitasatosporales</taxon>
        <taxon>Streptomycetaceae</taxon>
        <taxon>Kitasatospora</taxon>
    </lineage>
</organism>
<evidence type="ECO:0000256" key="2">
    <source>
        <dbReference type="SAM" id="SignalP"/>
    </source>
</evidence>
<feature type="chain" id="PRO_5047550315" evidence="2">
    <location>
        <begin position="28"/>
        <end position="265"/>
    </location>
</feature>
<protein>
    <submittedName>
        <fullName evidence="4">RICIN domain-containing protein</fullName>
    </submittedName>
</protein>
<evidence type="ECO:0000313" key="5">
    <source>
        <dbReference type="Proteomes" id="UP001432222"/>
    </source>
</evidence>
<reference evidence="4" key="1">
    <citation type="submission" date="2022-10" db="EMBL/GenBank/DDBJ databases">
        <title>The complete genomes of actinobacterial strains from the NBC collection.</title>
        <authorList>
            <person name="Joergensen T.S."/>
            <person name="Alvarez Arevalo M."/>
            <person name="Sterndorff E.B."/>
            <person name="Faurdal D."/>
            <person name="Vuksanovic O."/>
            <person name="Mourched A.-S."/>
            <person name="Charusanti P."/>
            <person name="Shaw S."/>
            <person name="Blin K."/>
            <person name="Weber T."/>
        </authorList>
    </citation>
    <scope>NUCLEOTIDE SEQUENCE</scope>
    <source>
        <strain evidence="4">NBC_00222</strain>
    </source>
</reference>
<dbReference type="InterPro" id="IPR000772">
    <property type="entry name" value="Ricin_B_lectin"/>
</dbReference>
<evidence type="ECO:0000259" key="3">
    <source>
        <dbReference type="SMART" id="SM00458"/>
    </source>
</evidence>
<proteinExistence type="predicted"/>
<dbReference type="SMART" id="SM00458">
    <property type="entry name" value="RICIN"/>
    <property type="match status" value="1"/>
</dbReference>
<dbReference type="RefSeq" id="WP_328958731.1">
    <property type="nucleotide sequence ID" value="NZ_CP108110.1"/>
</dbReference>
<dbReference type="Gene3D" id="2.80.10.50">
    <property type="match status" value="1"/>
</dbReference>
<sequence>MRRAPTLLAALLLAVAAALATPSAALASDPGAPAAAASAPEAPATSPASAPAGCRTYAVIGEPRQFGECTGIDPLQTWTLQGHCAVTLNGRIYDFYVNSSVIVGNTATSVDCSPGHFVDVRIILGYRLPPEEPGPVHPPSLITGLAGKCMELRNGSPEDGTKVQISDCTGAPGQIWRLPVGGTLIKALNKCLDAAGGGTANGTKVQLLLCNGTAAQQWYWEPDGRIVNPQSNRCLTVPGADPTNGNQLVLWDCAGGANQLWSWPS</sequence>
<gene>
    <name evidence="4" type="ORF">OHA16_37440</name>
</gene>
<dbReference type="PROSITE" id="PS50231">
    <property type="entry name" value="RICIN_B_LECTIN"/>
    <property type="match status" value="1"/>
</dbReference>
<feature type="domain" description="Ricin B lectin" evidence="3">
    <location>
        <begin position="138"/>
        <end position="264"/>
    </location>
</feature>
<evidence type="ECO:0000313" key="4">
    <source>
        <dbReference type="EMBL" id="WUQ88180.1"/>
    </source>
</evidence>
<accession>A0ABZ1UAI7</accession>
<keyword evidence="2" id="KW-0732">Signal</keyword>
<dbReference type="InterPro" id="IPR035992">
    <property type="entry name" value="Ricin_B-like_lectins"/>
</dbReference>
<name>A0ABZ1UAI7_9ACTN</name>
<keyword evidence="5" id="KW-1185">Reference proteome</keyword>
<dbReference type="Pfam" id="PF00652">
    <property type="entry name" value="Ricin_B_lectin"/>
    <property type="match status" value="1"/>
</dbReference>
<dbReference type="Proteomes" id="UP001432222">
    <property type="component" value="Chromosome"/>
</dbReference>
<feature type="region of interest" description="Disordered" evidence="1">
    <location>
        <begin position="30"/>
        <end position="50"/>
    </location>
</feature>
<evidence type="ECO:0000256" key="1">
    <source>
        <dbReference type="SAM" id="MobiDB-lite"/>
    </source>
</evidence>
<dbReference type="CDD" id="cd23451">
    <property type="entry name" value="beta-trefoil_Ricin_laminarinase"/>
    <property type="match status" value="1"/>
</dbReference>
<feature type="signal peptide" evidence="2">
    <location>
        <begin position="1"/>
        <end position="27"/>
    </location>
</feature>